<keyword evidence="1" id="KW-0472">Membrane</keyword>
<proteinExistence type="predicted"/>
<protein>
    <submittedName>
        <fullName evidence="2">Uncharacterized protein</fullName>
    </submittedName>
</protein>
<keyword evidence="1" id="KW-1133">Transmembrane helix</keyword>
<comment type="caution">
    <text evidence="2">The sequence shown here is derived from an EMBL/GenBank/DDBJ whole genome shotgun (WGS) entry which is preliminary data.</text>
</comment>
<evidence type="ECO:0000256" key="1">
    <source>
        <dbReference type="SAM" id="Phobius"/>
    </source>
</evidence>
<dbReference type="AlphaFoldDB" id="A0A0F8XU82"/>
<dbReference type="EMBL" id="LAZR01057138">
    <property type="protein sequence ID" value="KKK72682.1"/>
    <property type="molecule type" value="Genomic_DNA"/>
</dbReference>
<name>A0A0F8XU82_9ZZZZ</name>
<gene>
    <name evidence="2" type="ORF">LCGC14_2901450</name>
</gene>
<feature type="transmembrane region" description="Helical" evidence="1">
    <location>
        <begin position="39"/>
        <end position="62"/>
    </location>
</feature>
<reference evidence="2" key="1">
    <citation type="journal article" date="2015" name="Nature">
        <title>Complex archaea that bridge the gap between prokaryotes and eukaryotes.</title>
        <authorList>
            <person name="Spang A."/>
            <person name="Saw J.H."/>
            <person name="Jorgensen S.L."/>
            <person name="Zaremba-Niedzwiedzka K."/>
            <person name="Martijn J."/>
            <person name="Lind A.E."/>
            <person name="van Eijk R."/>
            <person name="Schleper C."/>
            <person name="Guy L."/>
            <person name="Ettema T.J."/>
        </authorList>
    </citation>
    <scope>NUCLEOTIDE SEQUENCE</scope>
</reference>
<accession>A0A0F8XU82</accession>
<organism evidence="2">
    <name type="scientific">marine sediment metagenome</name>
    <dbReference type="NCBI Taxonomy" id="412755"/>
    <lineage>
        <taxon>unclassified sequences</taxon>
        <taxon>metagenomes</taxon>
        <taxon>ecological metagenomes</taxon>
    </lineage>
</organism>
<keyword evidence="1" id="KW-0812">Transmembrane</keyword>
<sequence length="72" mass="7594">MPQTRAAISSKQTATNQGLTGIVVAFVSKLLFDAGYGEIAVMAAPILMALLTFGGTIVRNIASEKGWAKWLP</sequence>
<evidence type="ECO:0000313" key="2">
    <source>
        <dbReference type="EMBL" id="KKK72682.1"/>
    </source>
</evidence>